<organism evidence="1">
    <name type="scientific">Brassica cretica</name>
    <name type="common">Mustard</name>
    <dbReference type="NCBI Taxonomy" id="69181"/>
    <lineage>
        <taxon>Eukaryota</taxon>
        <taxon>Viridiplantae</taxon>
        <taxon>Streptophyta</taxon>
        <taxon>Embryophyta</taxon>
        <taxon>Tracheophyta</taxon>
        <taxon>Spermatophyta</taxon>
        <taxon>Magnoliopsida</taxon>
        <taxon>eudicotyledons</taxon>
        <taxon>Gunneridae</taxon>
        <taxon>Pentapetalae</taxon>
        <taxon>rosids</taxon>
        <taxon>malvids</taxon>
        <taxon>Brassicales</taxon>
        <taxon>Brassicaceae</taxon>
        <taxon>Brassiceae</taxon>
        <taxon>Brassica</taxon>
    </lineage>
</organism>
<accession>A0A8S9K8P8</accession>
<evidence type="ECO:0000313" key="1">
    <source>
        <dbReference type="EMBL" id="KAF2591380.1"/>
    </source>
</evidence>
<protein>
    <submittedName>
        <fullName evidence="1">Uncharacterized protein</fullName>
    </submittedName>
</protein>
<proteinExistence type="predicted"/>
<reference evidence="1" key="1">
    <citation type="submission" date="2019-12" db="EMBL/GenBank/DDBJ databases">
        <title>Genome sequencing and annotation of Brassica cretica.</title>
        <authorList>
            <person name="Studholme D.J."/>
            <person name="Sarris P.F."/>
        </authorList>
    </citation>
    <scope>NUCLEOTIDE SEQUENCE</scope>
    <source>
        <strain evidence="1">PFS-102/07</strain>
        <tissue evidence="1">Leaf</tissue>
    </source>
</reference>
<dbReference type="EMBL" id="QGKY02000190">
    <property type="protein sequence ID" value="KAF2591380.1"/>
    <property type="molecule type" value="Genomic_DNA"/>
</dbReference>
<name>A0A8S9K8P8_BRACR</name>
<sequence length="59" mass="6619">MENPPPTPPFETPGREHKVRLCTCVLLNLFLLLLFRDNGAHLKNSKCDPSAPSEADEEE</sequence>
<dbReference type="AlphaFoldDB" id="A0A8S9K8P8"/>
<comment type="caution">
    <text evidence="1">The sequence shown here is derived from an EMBL/GenBank/DDBJ whole genome shotgun (WGS) entry which is preliminary data.</text>
</comment>
<gene>
    <name evidence="1" type="ORF">F2Q70_00039635</name>
</gene>